<evidence type="ECO:0000313" key="13">
    <source>
        <dbReference type="EMBL" id="MCY6485172.1"/>
    </source>
</evidence>
<evidence type="ECO:0000256" key="1">
    <source>
        <dbReference type="ARBA" id="ARBA00004496"/>
    </source>
</evidence>
<comment type="subcellular location">
    <subcellularLocation>
        <location evidence="1 10">Cytoplasm</location>
    </subcellularLocation>
</comment>
<feature type="domain" description="Response regulatory" evidence="12">
    <location>
        <begin position="3"/>
        <end position="119"/>
    </location>
</feature>
<dbReference type="Pfam" id="PF00072">
    <property type="entry name" value="Response_reg"/>
    <property type="match status" value="1"/>
</dbReference>
<evidence type="ECO:0000256" key="7">
    <source>
        <dbReference type="ARBA" id="ARBA00023159"/>
    </source>
</evidence>
<dbReference type="EMBL" id="JAPQER010000005">
    <property type="protein sequence ID" value="MCY6485172.1"/>
    <property type="molecule type" value="Genomic_DNA"/>
</dbReference>
<evidence type="ECO:0000256" key="10">
    <source>
        <dbReference type="PIRNR" id="PIRNR006171"/>
    </source>
</evidence>
<keyword evidence="8 10" id="KW-0804">Transcription</keyword>
<dbReference type="InterPro" id="IPR024187">
    <property type="entry name" value="Sig_transdc_resp-reg_cit/mal"/>
</dbReference>
<dbReference type="PROSITE" id="PS50110">
    <property type="entry name" value="RESPONSE_REGULATORY"/>
    <property type="match status" value="1"/>
</dbReference>
<comment type="caution">
    <text evidence="13">The sequence shown here is derived from an EMBL/GenBank/DDBJ whole genome shotgun (WGS) entry which is preliminary data.</text>
</comment>
<dbReference type="Proteomes" id="UP001078443">
    <property type="component" value="Unassembled WGS sequence"/>
</dbReference>
<keyword evidence="2 10" id="KW-0963">Cytoplasm</keyword>
<evidence type="ECO:0000256" key="11">
    <source>
        <dbReference type="PROSITE-ProRule" id="PRU00169"/>
    </source>
</evidence>
<dbReference type="PIRSF" id="PIRSF006171">
    <property type="entry name" value="RR_citrat_malat"/>
    <property type="match status" value="1"/>
</dbReference>
<evidence type="ECO:0000256" key="6">
    <source>
        <dbReference type="ARBA" id="ARBA00023125"/>
    </source>
</evidence>
<keyword evidence="3 11" id="KW-0597">Phosphoprotein</keyword>
<sequence>MIKVLIVEDDPMVAQINKKYSESIENFTVIKICKDGKEAFSYIKENNVDLVILDIYMPKLNGVDLLKKMRKNQILTDVIAVTAAQNVEKVDQVFKYGVVDYLIKPFEYKRFKEALDKFMLKYKLLHEKTIVEQKDLDKITNIKNKNSKTQLKKGLNIRTLNRIRSCIECYKQTSFTNDDIAEKLKLSRITIRRYMEYMVSIQELKSEIEYGPIGRPKNIYVKGE</sequence>
<evidence type="ECO:0000256" key="4">
    <source>
        <dbReference type="ARBA" id="ARBA00023012"/>
    </source>
</evidence>
<keyword evidence="6 10" id="KW-0238">DNA-binding</keyword>
<accession>A0ABT4D237</accession>
<dbReference type="InterPro" id="IPR001789">
    <property type="entry name" value="Sig_transdc_resp-reg_receiver"/>
</dbReference>
<gene>
    <name evidence="13" type="ORF">OW763_12570</name>
</gene>
<feature type="modified residue" description="4-aspartylphosphate" evidence="11">
    <location>
        <position position="54"/>
    </location>
</feature>
<keyword evidence="4 10" id="KW-0902">Two-component regulatory system</keyword>
<evidence type="ECO:0000259" key="12">
    <source>
        <dbReference type="PROSITE" id="PS50110"/>
    </source>
</evidence>
<dbReference type="Gene3D" id="3.40.50.2300">
    <property type="match status" value="1"/>
</dbReference>
<reference evidence="13" key="1">
    <citation type="submission" date="2022-12" db="EMBL/GenBank/DDBJ databases">
        <authorList>
            <person name="Wang J."/>
        </authorList>
    </citation>
    <scope>NUCLEOTIDE SEQUENCE</scope>
    <source>
        <strain evidence="13">HY-45-18</strain>
    </source>
</reference>
<evidence type="ECO:0000256" key="2">
    <source>
        <dbReference type="ARBA" id="ARBA00022490"/>
    </source>
</evidence>
<dbReference type="SUPFAM" id="SSF52172">
    <property type="entry name" value="CheY-like"/>
    <property type="match status" value="1"/>
</dbReference>
<keyword evidence="5 10" id="KW-0805">Transcription regulation</keyword>
<proteinExistence type="predicted"/>
<organism evidence="13 14">
    <name type="scientific">Clostridium aestuarii</name>
    <dbReference type="NCBI Taxonomy" id="338193"/>
    <lineage>
        <taxon>Bacteria</taxon>
        <taxon>Bacillati</taxon>
        <taxon>Bacillota</taxon>
        <taxon>Clostridia</taxon>
        <taxon>Eubacteriales</taxon>
        <taxon>Clostridiaceae</taxon>
        <taxon>Clostridium</taxon>
    </lineage>
</organism>
<protein>
    <recommendedName>
        <fullName evidence="10">Transcriptional regulatory protein</fullName>
    </recommendedName>
</protein>
<evidence type="ECO:0000256" key="3">
    <source>
        <dbReference type="ARBA" id="ARBA00022553"/>
    </source>
</evidence>
<comment type="function">
    <text evidence="9">May play the central regulatory role in sporulation. It may be an element of the effector pathway responsible for the activation of sporulation genes in response to nutritional stress. Spo0A may act in concert with spo0H (a sigma factor) to control the expression of some genes that are critical to the sporulation process.</text>
</comment>
<evidence type="ECO:0000256" key="9">
    <source>
        <dbReference type="ARBA" id="ARBA00024867"/>
    </source>
</evidence>
<dbReference type="PANTHER" id="PTHR45526">
    <property type="entry name" value="TRANSCRIPTIONAL REGULATORY PROTEIN DPIA"/>
    <property type="match status" value="1"/>
</dbReference>
<dbReference type="SMART" id="SM00448">
    <property type="entry name" value="REC"/>
    <property type="match status" value="1"/>
</dbReference>
<name>A0ABT4D237_9CLOT</name>
<dbReference type="RefSeq" id="WP_268041488.1">
    <property type="nucleotide sequence ID" value="NZ_JAPQER010000005.1"/>
</dbReference>
<keyword evidence="7 10" id="KW-0010">Activator</keyword>
<dbReference type="InterPro" id="IPR048714">
    <property type="entry name" value="DpiA-like_HTH"/>
</dbReference>
<dbReference type="InterPro" id="IPR011006">
    <property type="entry name" value="CheY-like_superfamily"/>
</dbReference>
<dbReference type="Pfam" id="PF20714">
    <property type="entry name" value="HTH_64"/>
    <property type="match status" value="1"/>
</dbReference>
<keyword evidence="14" id="KW-1185">Reference proteome</keyword>
<evidence type="ECO:0000256" key="5">
    <source>
        <dbReference type="ARBA" id="ARBA00023015"/>
    </source>
</evidence>
<evidence type="ECO:0000313" key="14">
    <source>
        <dbReference type="Proteomes" id="UP001078443"/>
    </source>
</evidence>
<evidence type="ECO:0000256" key="8">
    <source>
        <dbReference type="ARBA" id="ARBA00023163"/>
    </source>
</evidence>
<dbReference type="InterPro" id="IPR051271">
    <property type="entry name" value="2C-system_Tx_regulators"/>
</dbReference>
<dbReference type="PANTHER" id="PTHR45526:SF1">
    <property type="entry name" value="TRANSCRIPTIONAL REGULATORY PROTEIN DCUR-RELATED"/>
    <property type="match status" value="1"/>
</dbReference>